<keyword evidence="6 10" id="KW-0560">Oxidoreductase</keyword>
<dbReference type="InterPro" id="IPR036396">
    <property type="entry name" value="Cyt_P450_sf"/>
</dbReference>
<organism evidence="12 13">
    <name type="scientific">Rhizoctonia solani</name>
    <dbReference type="NCBI Taxonomy" id="456999"/>
    <lineage>
        <taxon>Eukaryota</taxon>
        <taxon>Fungi</taxon>
        <taxon>Dikarya</taxon>
        <taxon>Basidiomycota</taxon>
        <taxon>Agaricomycotina</taxon>
        <taxon>Agaricomycetes</taxon>
        <taxon>Cantharellales</taxon>
        <taxon>Ceratobasidiaceae</taxon>
        <taxon>Rhizoctonia</taxon>
    </lineage>
</organism>
<dbReference type="PROSITE" id="PS00086">
    <property type="entry name" value="CYTOCHROME_P450"/>
    <property type="match status" value="1"/>
</dbReference>
<feature type="binding site" description="axial binding residue" evidence="9">
    <location>
        <position position="440"/>
    </location>
    <ligand>
        <name>heme</name>
        <dbReference type="ChEBI" id="CHEBI:30413"/>
    </ligand>
    <ligandPart>
        <name>Fe</name>
        <dbReference type="ChEBI" id="CHEBI:18248"/>
    </ligandPart>
</feature>
<dbReference type="Proteomes" id="UP000663853">
    <property type="component" value="Unassembled WGS sequence"/>
</dbReference>
<dbReference type="PANTHER" id="PTHR46300:SF7">
    <property type="entry name" value="P450, PUTATIVE (EUROFUNG)-RELATED"/>
    <property type="match status" value="1"/>
</dbReference>
<dbReference type="SUPFAM" id="SSF48264">
    <property type="entry name" value="Cytochrome P450"/>
    <property type="match status" value="1"/>
</dbReference>
<keyword evidence="4 9" id="KW-0349">Heme</keyword>
<evidence type="ECO:0000256" key="3">
    <source>
        <dbReference type="ARBA" id="ARBA00010617"/>
    </source>
</evidence>
<dbReference type="GO" id="GO:0020037">
    <property type="term" value="F:heme binding"/>
    <property type="evidence" value="ECO:0007669"/>
    <property type="project" value="InterPro"/>
</dbReference>
<evidence type="ECO:0000256" key="5">
    <source>
        <dbReference type="ARBA" id="ARBA00022723"/>
    </source>
</evidence>
<comment type="caution">
    <text evidence="12">The sequence shown here is derived from an EMBL/GenBank/DDBJ whole genome shotgun (WGS) entry which is preliminary data.</text>
</comment>
<dbReference type="InterPro" id="IPR017972">
    <property type="entry name" value="Cyt_P450_CS"/>
</dbReference>
<gene>
    <name evidence="12" type="ORF">RDB_LOCUS167465</name>
</gene>
<comment type="cofactor">
    <cofactor evidence="1 9">
        <name>heme</name>
        <dbReference type="ChEBI" id="CHEBI:30413"/>
    </cofactor>
</comment>
<feature type="transmembrane region" description="Helical" evidence="11">
    <location>
        <begin position="6"/>
        <end position="24"/>
    </location>
</feature>
<comment type="similarity">
    <text evidence="3 10">Belongs to the cytochrome P450 family.</text>
</comment>
<dbReference type="GO" id="GO:0016705">
    <property type="term" value="F:oxidoreductase activity, acting on paired donors, with incorporation or reduction of molecular oxygen"/>
    <property type="evidence" value="ECO:0007669"/>
    <property type="project" value="InterPro"/>
</dbReference>
<dbReference type="Pfam" id="PF00067">
    <property type="entry name" value="p450"/>
    <property type="match status" value="1"/>
</dbReference>
<name>A0A8H3DL28_9AGAM</name>
<keyword evidence="11" id="KW-0472">Membrane</keyword>
<keyword evidence="7 9" id="KW-0408">Iron</keyword>
<dbReference type="Gene3D" id="1.10.630.10">
    <property type="entry name" value="Cytochrome P450"/>
    <property type="match status" value="1"/>
</dbReference>
<evidence type="ECO:0000313" key="13">
    <source>
        <dbReference type="Proteomes" id="UP000663853"/>
    </source>
</evidence>
<dbReference type="InterPro" id="IPR050364">
    <property type="entry name" value="Cytochrome_P450_fung"/>
</dbReference>
<keyword evidence="11" id="KW-1133">Transmembrane helix</keyword>
<accession>A0A8H3DL28</accession>
<evidence type="ECO:0000256" key="4">
    <source>
        <dbReference type="ARBA" id="ARBA00022617"/>
    </source>
</evidence>
<evidence type="ECO:0000256" key="9">
    <source>
        <dbReference type="PIRSR" id="PIRSR602401-1"/>
    </source>
</evidence>
<proteinExistence type="inferred from homology"/>
<evidence type="ECO:0000256" key="6">
    <source>
        <dbReference type="ARBA" id="ARBA00023002"/>
    </source>
</evidence>
<dbReference type="AlphaFoldDB" id="A0A8H3DL28"/>
<evidence type="ECO:0000256" key="2">
    <source>
        <dbReference type="ARBA" id="ARBA00005179"/>
    </source>
</evidence>
<dbReference type="GO" id="GO:0005506">
    <property type="term" value="F:iron ion binding"/>
    <property type="evidence" value="ECO:0007669"/>
    <property type="project" value="InterPro"/>
</dbReference>
<protein>
    <recommendedName>
        <fullName evidence="14">O-methylsterigmatocystin oxidoreductase</fullName>
    </recommendedName>
</protein>
<evidence type="ECO:0000256" key="11">
    <source>
        <dbReference type="SAM" id="Phobius"/>
    </source>
</evidence>
<evidence type="ECO:0000256" key="10">
    <source>
        <dbReference type="RuleBase" id="RU000461"/>
    </source>
</evidence>
<evidence type="ECO:0000256" key="8">
    <source>
        <dbReference type="ARBA" id="ARBA00023033"/>
    </source>
</evidence>
<dbReference type="InterPro" id="IPR001128">
    <property type="entry name" value="Cyt_P450"/>
</dbReference>
<sequence length="511" mass="57889">MLDITSPLALLATSACVVLVYLTLRNIRPSQLPLPPGPPSYPIIGQLLSMPRSSEGKAFMEMSSKLNSDIISYSFFGKTIIVLNSNEAAHDLLEKRSNIHSGRFCPPMISSSGLMNMKDFLGFMDTNELWRKQRRAINARLSKHAVTAFRASQELEARRLLVRLLAVHTEPVSSEFLNEEFYRTTSTLFLQSVYGYELNTSHDPFFTDIMTLNKVLGQVSLPTTFLVNALPWLEHIPDWVPGTGWKKTAYEWRALKDRAMGDIYNWTKQRVVSGVDDSSIVSLTYKEVRQTGSSETDADEFCKSIATMLIAAGTETSTLAMMWFVVAMAIYPEIQEKAQREIDEVVGSNRLPTIEDRPNLPYVERLLGEIVRWHPSAPFGVPHVCTEENVYRGYRIPKGAIIATVRDECVYKDADKFDPDRFLDPNLPPSQAFGWGLRICPGQHFFREIFYFEVALILATLKIERCKDESGKEIIPTQEMLPNSAIECPVPFKIRITPRSEHHAELIRTAE</sequence>
<evidence type="ECO:0000256" key="7">
    <source>
        <dbReference type="ARBA" id="ARBA00023004"/>
    </source>
</evidence>
<evidence type="ECO:0000313" key="12">
    <source>
        <dbReference type="EMBL" id="CAE6530754.1"/>
    </source>
</evidence>
<dbReference type="CDD" id="cd11065">
    <property type="entry name" value="CYP64-like"/>
    <property type="match status" value="1"/>
</dbReference>
<dbReference type="GO" id="GO:0004497">
    <property type="term" value="F:monooxygenase activity"/>
    <property type="evidence" value="ECO:0007669"/>
    <property type="project" value="UniProtKB-KW"/>
</dbReference>
<keyword evidence="11" id="KW-0812">Transmembrane</keyword>
<keyword evidence="5 9" id="KW-0479">Metal-binding</keyword>
<reference evidence="12" key="1">
    <citation type="submission" date="2021-01" db="EMBL/GenBank/DDBJ databases">
        <authorList>
            <person name="Kaushik A."/>
        </authorList>
    </citation>
    <scope>NUCLEOTIDE SEQUENCE</scope>
    <source>
        <strain evidence="12">AG6-10EEA</strain>
    </source>
</reference>
<keyword evidence="8 10" id="KW-0503">Monooxygenase</keyword>
<dbReference type="PRINTS" id="PR00463">
    <property type="entry name" value="EP450I"/>
</dbReference>
<comment type="pathway">
    <text evidence="2">Secondary metabolite biosynthesis.</text>
</comment>
<dbReference type="InterPro" id="IPR002401">
    <property type="entry name" value="Cyt_P450_E_grp-I"/>
</dbReference>
<dbReference type="EMBL" id="CAJMXA010003998">
    <property type="protein sequence ID" value="CAE6530754.1"/>
    <property type="molecule type" value="Genomic_DNA"/>
</dbReference>
<dbReference type="PANTHER" id="PTHR46300">
    <property type="entry name" value="P450, PUTATIVE (EUROFUNG)-RELATED-RELATED"/>
    <property type="match status" value="1"/>
</dbReference>
<evidence type="ECO:0008006" key="14">
    <source>
        <dbReference type="Google" id="ProtNLM"/>
    </source>
</evidence>
<evidence type="ECO:0000256" key="1">
    <source>
        <dbReference type="ARBA" id="ARBA00001971"/>
    </source>
</evidence>